<feature type="binding site" evidence="15">
    <location>
        <position position="153"/>
    </location>
    <ligand>
        <name>glyoxylate</name>
        <dbReference type="ChEBI" id="CHEBI:36655"/>
    </ligand>
</feature>
<feature type="binding site" evidence="15">
    <location>
        <position position="285"/>
    </location>
    <ligand>
        <name>glyoxylate</name>
        <dbReference type="ChEBI" id="CHEBI:36655"/>
    </ligand>
</feature>
<evidence type="ECO:0000313" key="17">
    <source>
        <dbReference type="EMBL" id="SIS80214.1"/>
    </source>
</evidence>
<evidence type="ECO:0000256" key="3">
    <source>
        <dbReference type="ARBA" id="ARBA00013087"/>
    </source>
</evidence>
<protein>
    <recommendedName>
        <fullName evidence="8">L-lactate oxidase</fullName>
        <ecNumber evidence="3">1.1.3.15</ecNumber>
    </recommendedName>
    <alternativeName>
        <fullName evidence="13">(S)-2-hydroxy-acid oxidase</fullName>
    </alternativeName>
</protein>
<evidence type="ECO:0000256" key="15">
    <source>
        <dbReference type="PIRSR" id="PIRSR000138-2"/>
    </source>
</evidence>
<evidence type="ECO:0000256" key="2">
    <source>
        <dbReference type="ARBA" id="ARBA00001917"/>
    </source>
</evidence>
<feature type="binding site" evidence="15">
    <location>
        <position position="288"/>
    </location>
    <ligand>
        <name>glyoxylate</name>
        <dbReference type="ChEBI" id="CHEBI:36655"/>
    </ligand>
</feature>
<evidence type="ECO:0000256" key="5">
    <source>
        <dbReference type="ARBA" id="ARBA00022643"/>
    </source>
</evidence>
<feature type="binding site" evidence="15">
    <location>
        <begin position="339"/>
        <end position="340"/>
    </location>
    <ligand>
        <name>FMN</name>
        <dbReference type="ChEBI" id="CHEBI:58210"/>
    </ligand>
</feature>
<dbReference type="PROSITE" id="PS51349">
    <property type="entry name" value="FMN_HYDROXY_ACID_DH_2"/>
    <property type="match status" value="1"/>
</dbReference>
<feature type="binding site" evidence="15">
    <location>
        <position position="151"/>
    </location>
    <ligand>
        <name>FMN</name>
        <dbReference type="ChEBI" id="CHEBI:58210"/>
    </ligand>
</feature>
<evidence type="ECO:0000256" key="9">
    <source>
        <dbReference type="ARBA" id="ARBA00048754"/>
    </source>
</evidence>
<feature type="binding site" evidence="15">
    <location>
        <position position="47"/>
    </location>
    <ligand>
        <name>glyoxylate</name>
        <dbReference type="ChEBI" id="CHEBI:36655"/>
    </ligand>
</feature>
<keyword evidence="18" id="KW-1185">Reference proteome</keyword>
<evidence type="ECO:0000256" key="10">
    <source>
        <dbReference type="ARBA" id="ARBA00050549"/>
    </source>
</evidence>
<feature type="binding site" evidence="15">
    <location>
        <begin position="100"/>
        <end position="102"/>
    </location>
    <ligand>
        <name>FMN</name>
        <dbReference type="ChEBI" id="CHEBI:58210"/>
    </ligand>
</feature>
<organism evidence="17 18">
    <name type="scientific">Alicyclobacillus vulcanalis</name>
    <dbReference type="NCBI Taxonomy" id="252246"/>
    <lineage>
        <taxon>Bacteria</taxon>
        <taxon>Bacillati</taxon>
        <taxon>Bacillota</taxon>
        <taxon>Bacilli</taxon>
        <taxon>Bacillales</taxon>
        <taxon>Alicyclobacillaceae</taxon>
        <taxon>Alicyclobacillus</taxon>
    </lineage>
</organism>
<evidence type="ECO:0000256" key="11">
    <source>
        <dbReference type="ARBA" id="ARBA00050773"/>
    </source>
</evidence>
<dbReference type="FunFam" id="3.20.20.70:FF:000029">
    <property type="entry name" value="L-lactate dehydrogenase"/>
    <property type="match status" value="1"/>
</dbReference>
<comment type="catalytic activity">
    <reaction evidence="12">
        <text>2-hydroxyoctanoate + O2 = 2-oxooctanoate + H2O2</text>
        <dbReference type="Rhea" id="RHEA:67940"/>
        <dbReference type="ChEBI" id="CHEBI:15379"/>
        <dbReference type="ChEBI" id="CHEBI:16240"/>
        <dbReference type="ChEBI" id="CHEBI:133514"/>
        <dbReference type="ChEBI" id="CHEBI:176689"/>
    </reaction>
</comment>
<dbReference type="Pfam" id="PF01070">
    <property type="entry name" value="FMN_dh"/>
    <property type="match status" value="1"/>
</dbReference>
<evidence type="ECO:0000256" key="4">
    <source>
        <dbReference type="ARBA" id="ARBA00022630"/>
    </source>
</evidence>
<feature type="active site" description="Proton acceptor" evidence="14">
    <location>
        <position position="285"/>
    </location>
</feature>
<evidence type="ECO:0000256" key="14">
    <source>
        <dbReference type="PIRSR" id="PIRSR000138-1"/>
    </source>
</evidence>
<evidence type="ECO:0000256" key="6">
    <source>
        <dbReference type="ARBA" id="ARBA00023002"/>
    </source>
</evidence>
<dbReference type="InterPro" id="IPR037396">
    <property type="entry name" value="FMN_HAD"/>
</dbReference>
<accession>A0A1N7M2B0</accession>
<dbReference type="InterPro" id="IPR012133">
    <property type="entry name" value="Alpha-hydoxy_acid_DH_FMN"/>
</dbReference>
<dbReference type="SUPFAM" id="SSF51395">
    <property type="entry name" value="FMN-linked oxidoreductases"/>
    <property type="match status" value="1"/>
</dbReference>
<name>A0A1N7M2B0_9BACL</name>
<sequence length="391" mass="43127">MNIGNEAQFQIYQMRLNGRYRGEPLCISHEDWVARAKEALSPEAFWYLAGGSGRGETMRANEEAFAKWRIVPRVFRDVAERDLAVELFGERLPYPVLLAPIGVQSILHPNGERAACRGAARLGVPYIVSSASTYRMEDIAQAAPDATLWFQLYWSRDRAVTESFVRRAEATGCKAIVVTLDTPMMAWRERDLERAYLPFLLGEGLGNYLSDPAFRSRLRRPPEEDPTSAILLWTQIFGNPSLTWADFDWLRQTTKLPLLLKGILHPDDAEEAFRRGVDGIIVSNHGGRQVDGAVAALDALVSIRSRLGPDRVVLMDGGIRRGADVFKAIALGANAVLVGRLYGYGLAVDGERGVETVVRHLLADFDLTMALAGHASVASIDARALTPAKAP</sequence>
<comment type="catalytic activity">
    <reaction evidence="9">
        <text>(S)-lactate + O2 = pyruvate + H2O2</text>
        <dbReference type="Rhea" id="RHEA:55868"/>
        <dbReference type="ChEBI" id="CHEBI:15361"/>
        <dbReference type="ChEBI" id="CHEBI:15379"/>
        <dbReference type="ChEBI" id="CHEBI:16240"/>
        <dbReference type="ChEBI" id="CHEBI:16651"/>
    </reaction>
    <physiologicalReaction direction="left-to-right" evidence="9">
        <dbReference type="Rhea" id="RHEA:55869"/>
    </physiologicalReaction>
</comment>
<comment type="catalytic activity">
    <reaction evidence="11">
        <text>2-hydroxyoctadecanoate + O2 = 2-oxooctadecanoate + H2O2</text>
        <dbReference type="Rhea" id="RHEA:68964"/>
        <dbReference type="ChEBI" id="CHEBI:15379"/>
        <dbReference type="ChEBI" id="CHEBI:16240"/>
        <dbReference type="ChEBI" id="CHEBI:17162"/>
        <dbReference type="ChEBI" id="CHEBI:76724"/>
    </reaction>
</comment>
<evidence type="ECO:0000256" key="1">
    <source>
        <dbReference type="ARBA" id="ARBA00000616"/>
    </source>
</evidence>
<dbReference type="InterPro" id="IPR008259">
    <property type="entry name" value="FMN_hydac_DH_AS"/>
</dbReference>
<evidence type="ECO:0000256" key="7">
    <source>
        <dbReference type="ARBA" id="ARBA00024042"/>
    </source>
</evidence>
<keyword evidence="5 15" id="KW-0288">FMN</keyword>
<comment type="cofactor">
    <cofactor evidence="2">
        <name>FMN</name>
        <dbReference type="ChEBI" id="CHEBI:58210"/>
    </cofactor>
</comment>
<gene>
    <name evidence="17" type="ORF">SAMN05421799_104171</name>
</gene>
<evidence type="ECO:0000259" key="16">
    <source>
        <dbReference type="PROSITE" id="PS51349"/>
    </source>
</evidence>
<comment type="similarity">
    <text evidence="7">Belongs to the FMN-dependent alpha-hydroxy acid dehydrogenase family.</text>
</comment>
<proteinExistence type="inferred from homology"/>
<feature type="binding site" evidence="15">
    <location>
        <position position="283"/>
    </location>
    <ligand>
        <name>FMN</name>
        <dbReference type="ChEBI" id="CHEBI:58210"/>
    </ligand>
</feature>
<dbReference type="PIRSF" id="PIRSF000138">
    <property type="entry name" value="Al-hdrx_acd_dh"/>
    <property type="match status" value="1"/>
</dbReference>
<dbReference type="Gene3D" id="3.20.20.70">
    <property type="entry name" value="Aldolase class I"/>
    <property type="match status" value="1"/>
</dbReference>
<dbReference type="AlphaFoldDB" id="A0A1N7M2B0"/>
<dbReference type="InterPro" id="IPR013785">
    <property type="entry name" value="Aldolase_TIM"/>
</dbReference>
<dbReference type="PANTHER" id="PTHR10578">
    <property type="entry name" value="S -2-HYDROXY-ACID OXIDASE-RELATED"/>
    <property type="match status" value="1"/>
</dbReference>
<dbReference type="OrthoDB" id="9770452at2"/>
<feature type="binding site" evidence="15">
    <location>
        <position position="261"/>
    </location>
    <ligand>
        <name>FMN</name>
        <dbReference type="ChEBI" id="CHEBI:58210"/>
    </ligand>
</feature>
<feature type="binding site" evidence="15">
    <location>
        <position position="179"/>
    </location>
    <ligand>
        <name>FMN</name>
        <dbReference type="ChEBI" id="CHEBI:58210"/>
    </ligand>
</feature>
<dbReference type="EMBL" id="FTOO01000004">
    <property type="protein sequence ID" value="SIS80214.1"/>
    <property type="molecule type" value="Genomic_DNA"/>
</dbReference>
<keyword evidence="6" id="KW-0560">Oxidoreductase</keyword>
<comment type="catalytic activity">
    <reaction evidence="10">
        <text>mandelate + O2 = phenylglyoxylate + H2O2</text>
        <dbReference type="Rhea" id="RHEA:68968"/>
        <dbReference type="ChEBI" id="CHEBI:15379"/>
        <dbReference type="ChEBI" id="CHEBI:16240"/>
        <dbReference type="ChEBI" id="CHEBI:25147"/>
        <dbReference type="ChEBI" id="CHEBI:36656"/>
    </reaction>
</comment>
<comment type="catalytic activity">
    <reaction evidence="1">
        <text>a (2S)-2-hydroxycarboxylate + O2 = a 2-oxocarboxylate + H2O2</text>
        <dbReference type="Rhea" id="RHEA:16789"/>
        <dbReference type="ChEBI" id="CHEBI:15379"/>
        <dbReference type="ChEBI" id="CHEBI:16240"/>
        <dbReference type="ChEBI" id="CHEBI:35179"/>
        <dbReference type="ChEBI" id="CHEBI:58123"/>
        <dbReference type="EC" id="1.1.3.15"/>
    </reaction>
</comment>
<feature type="binding site" evidence="15">
    <location>
        <position position="129"/>
    </location>
    <ligand>
        <name>FMN</name>
        <dbReference type="ChEBI" id="CHEBI:58210"/>
    </ligand>
</feature>
<feature type="binding site" evidence="15">
    <location>
        <position position="188"/>
    </location>
    <ligand>
        <name>glyoxylate</name>
        <dbReference type="ChEBI" id="CHEBI:36655"/>
    </ligand>
</feature>
<evidence type="ECO:0000256" key="12">
    <source>
        <dbReference type="ARBA" id="ARBA00052949"/>
    </source>
</evidence>
<feature type="binding site" evidence="15">
    <location>
        <begin position="316"/>
        <end position="320"/>
    </location>
    <ligand>
        <name>FMN</name>
        <dbReference type="ChEBI" id="CHEBI:58210"/>
    </ligand>
</feature>
<dbReference type="RefSeq" id="WP_076346301.1">
    <property type="nucleotide sequence ID" value="NZ_FTOO01000004.1"/>
</dbReference>
<keyword evidence="4 15" id="KW-0285">Flavoprotein</keyword>
<evidence type="ECO:0000313" key="18">
    <source>
        <dbReference type="Proteomes" id="UP000186156"/>
    </source>
</evidence>
<dbReference type="PANTHER" id="PTHR10578:SF143">
    <property type="entry name" value="FMN-DEPENDENT ALPHA-HYDROXY ACID DEHYDROGENASE PB1A11.03"/>
    <property type="match status" value="1"/>
</dbReference>
<feature type="domain" description="FMN hydroxy acid dehydrogenase" evidence="16">
    <location>
        <begin position="21"/>
        <end position="390"/>
    </location>
</feature>
<dbReference type="GO" id="GO:0003973">
    <property type="term" value="F:(S)-2-hydroxy-acid oxidase activity"/>
    <property type="evidence" value="ECO:0007669"/>
    <property type="project" value="UniProtKB-EC"/>
</dbReference>
<dbReference type="GO" id="GO:0010181">
    <property type="term" value="F:FMN binding"/>
    <property type="evidence" value="ECO:0007669"/>
    <property type="project" value="InterPro"/>
</dbReference>
<dbReference type="STRING" id="252246.SAMN05421799_104171"/>
<dbReference type="EC" id="1.1.3.15" evidence="3"/>
<dbReference type="PROSITE" id="PS00557">
    <property type="entry name" value="FMN_HYDROXY_ACID_DH_1"/>
    <property type="match status" value="1"/>
</dbReference>
<reference evidence="18" key="1">
    <citation type="submission" date="2017-01" db="EMBL/GenBank/DDBJ databases">
        <authorList>
            <person name="Varghese N."/>
            <person name="Submissions S."/>
        </authorList>
    </citation>
    <scope>NUCLEOTIDE SEQUENCE [LARGE SCALE GENOMIC DNA]</scope>
    <source>
        <strain evidence="18">DSM 16176</strain>
    </source>
</reference>
<evidence type="ECO:0000256" key="8">
    <source>
        <dbReference type="ARBA" id="ARBA00029513"/>
    </source>
</evidence>
<dbReference type="Proteomes" id="UP000186156">
    <property type="component" value="Unassembled WGS sequence"/>
</dbReference>
<dbReference type="InterPro" id="IPR000262">
    <property type="entry name" value="FMN-dep_DH"/>
</dbReference>
<evidence type="ECO:0000256" key="13">
    <source>
        <dbReference type="ARBA" id="ARBA00079803"/>
    </source>
</evidence>